<proteinExistence type="inferred from homology"/>
<dbReference type="Pfam" id="PF00005">
    <property type="entry name" value="ABC_tran"/>
    <property type="match status" value="1"/>
</dbReference>
<dbReference type="GO" id="GO:0005524">
    <property type="term" value="F:ATP binding"/>
    <property type="evidence" value="ECO:0007669"/>
    <property type="project" value="UniProtKB-KW"/>
</dbReference>
<feature type="transmembrane region" description="Helical" evidence="10">
    <location>
        <begin position="302"/>
        <end position="330"/>
    </location>
</feature>
<keyword evidence="7 10" id="KW-1133">Transmembrane helix</keyword>
<evidence type="ECO:0000256" key="1">
    <source>
        <dbReference type="ARBA" id="ARBA00004429"/>
    </source>
</evidence>
<gene>
    <name evidence="12" type="ORF">RS022_08620</name>
</gene>
<dbReference type="SMART" id="SM00382">
    <property type="entry name" value="AAA"/>
    <property type="match status" value="1"/>
</dbReference>
<evidence type="ECO:0000256" key="10">
    <source>
        <dbReference type="SAM" id="Phobius"/>
    </source>
</evidence>
<evidence type="ECO:0000259" key="11">
    <source>
        <dbReference type="PROSITE" id="PS50893"/>
    </source>
</evidence>
<keyword evidence="13" id="KW-1185">Reference proteome</keyword>
<keyword evidence="8 10" id="KW-0472">Membrane</keyword>
<evidence type="ECO:0000256" key="2">
    <source>
        <dbReference type="ARBA" id="ARBA00022448"/>
    </source>
</evidence>
<evidence type="ECO:0000256" key="9">
    <source>
        <dbReference type="ARBA" id="ARBA00038388"/>
    </source>
</evidence>
<accession>A0ABY7BTN6</accession>
<dbReference type="RefSeq" id="WP_268849840.1">
    <property type="nucleotide sequence ID" value="NZ_CP114006.1"/>
</dbReference>
<sequence>MLKIQNLYKIFKKEQTLKNISFNLPDKGLVCITGKSGSGKSTLLYLLGGLDSSNQGDIYVHDLNITQKFDNEKLGSYRNNFVSFIFQEFYLLEELTVYDNIKITCEIQNKNINTEKVEKILEKLEINNLKLKKINQLSGGQKQRVGIARSLIKNSKMILADEPTCNLDEQTEKQVFDLLKEISKEKLVIIVTHDKENALKYGDRLIELKNGSIIKDISKKLNLKPIFDNDKKYYTKEEMLELIKNKDILEEKANFEKTTTKIFSSDVKDFSNLLDNVSYRSYFTYSSAISFTKNTFKNNKKLYFRAIMAMGFPGCLLIILTILFFNFFIYQNFCDLNIFSCFLFFVICLFLFLNSFFQLNYIIKNRIEFKKKEIGILQSLGAFKKDIKKIFKIFAFKLSFFQSLGVHLSLVFIYYSFSSNDSFSNDLKSLIYRHFKINLIVYFLLSYLYPLFINIATIKYQINKLFRQNPYPLSIILDRK</sequence>
<dbReference type="Pfam" id="PF02687">
    <property type="entry name" value="FtsX"/>
    <property type="match status" value="1"/>
</dbReference>
<evidence type="ECO:0000256" key="6">
    <source>
        <dbReference type="ARBA" id="ARBA00022840"/>
    </source>
</evidence>
<dbReference type="InterPro" id="IPR003439">
    <property type="entry name" value="ABC_transporter-like_ATP-bd"/>
</dbReference>
<reference evidence="12 13" key="1">
    <citation type="journal article" date="2023" name="Microbiol. Resour. Announc.">
        <title>Complete Genome of 'Candidatus Phytoplasma rubi' RS, a Phytopathogenic Bacterium Associated with Rubus Stunt Disease.</title>
        <authorList>
            <person name="Duckeck D."/>
            <person name="Zubert C."/>
            <person name="Bohm J.W."/>
            <person name="Carminati G."/>
            <person name="Schneider B."/>
            <person name="Kube M."/>
        </authorList>
    </citation>
    <scope>NUCLEOTIDE SEQUENCE [LARGE SCALE GENOMIC DNA]</scope>
    <source>
        <strain evidence="12 13">RS</strain>
    </source>
</reference>
<evidence type="ECO:0000256" key="7">
    <source>
        <dbReference type="ARBA" id="ARBA00022989"/>
    </source>
</evidence>
<evidence type="ECO:0000256" key="4">
    <source>
        <dbReference type="ARBA" id="ARBA00022692"/>
    </source>
</evidence>
<dbReference type="PROSITE" id="PS50893">
    <property type="entry name" value="ABC_TRANSPORTER_2"/>
    <property type="match status" value="1"/>
</dbReference>
<dbReference type="InterPro" id="IPR003838">
    <property type="entry name" value="ABC3_permease_C"/>
</dbReference>
<keyword evidence="3" id="KW-1003">Cell membrane</keyword>
<evidence type="ECO:0000256" key="8">
    <source>
        <dbReference type="ARBA" id="ARBA00023136"/>
    </source>
</evidence>
<feature type="transmembrane region" description="Helical" evidence="10">
    <location>
        <begin position="437"/>
        <end position="458"/>
    </location>
</feature>
<dbReference type="InterPro" id="IPR017911">
    <property type="entry name" value="MacB-like_ATP-bd"/>
</dbReference>
<dbReference type="Gene3D" id="3.40.50.300">
    <property type="entry name" value="P-loop containing nucleotide triphosphate hydrolases"/>
    <property type="match status" value="1"/>
</dbReference>
<dbReference type="InterPro" id="IPR017871">
    <property type="entry name" value="ABC_transporter-like_CS"/>
</dbReference>
<comment type="similarity">
    <text evidence="9">Belongs to the ABC transporter superfamily. Macrolide exporter (TC 3.A.1.122) family.</text>
</comment>
<dbReference type="InterPro" id="IPR003593">
    <property type="entry name" value="AAA+_ATPase"/>
</dbReference>
<feature type="transmembrane region" description="Helical" evidence="10">
    <location>
        <begin position="394"/>
        <end position="417"/>
    </location>
</feature>
<feature type="transmembrane region" description="Helical" evidence="10">
    <location>
        <begin position="336"/>
        <end position="363"/>
    </location>
</feature>
<dbReference type="CDD" id="cd03255">
    <property type="entry name" value="ABC_MJ0796_LolCDE_FtsE"/>
    <property type="match status" value="1"/>
</dbReference>
<protein>
    <submittedName>
        <fullName evidence="12">ATP-binding cassette domain-containing protein</fullName>
    </submittedName>
</protein>
<dbReference type="PANTHER" id="PTHR42798">
    <property type="entry name" value="LIPOPROTEIN-RELEASING SYSTEM ATP-BINDING PROTEIN LOLD"/>
    <property type="match status" value="1"/>
</dbReference>
<evidence type="ECO:0000313" key="13">
    <source>
        <dbReference type="Proteomes" id="UP001164727"/>
    </source>
</evidence>
<keyword evidence="5" id="KW-0547">Nucleotide-binding</keyword>
<feature type="domain" description="ABC transporter" evidence="11">
    <location>
        <begin position="2"/>
        <end position="235"/>
    </location>
</feature>
<dbReference type="EMBL" id="CP114006">
    <property type="protein sequence ID" value="WAN63657.1"/>
    <property type="molecule type" value="Genomic_DNA"/>
</dbReference>
<dbReference type="PROSITE" id="PS00211">
    <property type="entry name" value="ABC_TRANSPORTER_1"/>
    <property type="match status" value="1"/>
</dbReference>
<evidence type="ECO:0000256" key="3">
    <source>
        <dbReference type="ARBA" id="ARBA00022475"/>
    </source>
</evidence>
<dbReference type="SUPFAM" id="SSF52540">
    <property type="entry name" value="P-loop containing nucleoside triphosphate hydrolases"/>
    <property type="match status" value="1"/>
</dbReference>
<evidence type="ECO:0000313" key="12">
    <source>
        <dbReference type="EMBL" id="WAN63657.1"/>
    </source>
</evidence>
<keyword evidence="2" id="KW-0813">Transport</keyword>
<name>A0ABY7BTN6_9MOLU</name>
<dbReference type="InterPro" id="IPR027417">
    <property type="entry name" value="P-loop_NTPase"/>
</dbReference>
<keyword evidence="4 10" id="KW-0812">Transmembrane</keyword>
<keyword evidence="6 12" id="KW-0067">ATP-binding</keyword>
<dbReference type="Proteomes" id="UP001164727">
    <property type="component" value="Chromosome"/>
</dbReference>
<dbReference type="PANTHER" id="PTHR42798:SF7">
    <property type="entry name" value="ALPHA-D-RIBOSE 1-METHYLPHOSPHONATE 5-TRIPHOSPHATE SYNTHASE SUBUNIT PHNL"/>
    <property type="match status" value="1"/>
</dbReference>
<evidence type="ECO:0000256" key="5">
    <source>
        <dbReference type="ARBA" id="ARBA00022741"/>
    </source>
</evidence>
<comment type="subcellular location">
    <subcellularLocation>
        <location evidence="1">Cell inner membrane</location>
        <topology evidence="1">Multi-pass membrane protein</topology>
    </subcellularLocation>
</comment>
<organism evidence="12 13">
    <name type="scientific">Candidatus Phytoplasma rubi</name>
    <dbReference type="NCBI Taxonomy" id="399025"/>
    <lineage>
        <taxon>Bacteria</taxon>
        <taxon>Bacillati</taxon>
        <taxon>Mycoplasmatota</taxon>
        <taxon>Mollicutes</taxon>
        <taxon>Acholeplasmatales</taxon>
        <taxon>Acholeplasmataceae</taxon>
        <taxon>Candidatus Phytoplasma</taxon>
        <taxon>16SrV (Elm yellows group)</taxon>
    </lineage>
</organism>